<accession>A0AAP9J2J7</accession>
<evidence type="ECO:0000259" key="1">
    <source>
        <dbReference type="PROSITE" id="PS51186"/>
    </source>
</evidence>
<name>A0AAP9J2J7_PANTH</name>
<dbReference type="Proteomes" id="UP000315377">
    <property type="component" value="Chromosome"/>
</dbReference>
<dbReference type="InterPro" id="IPR052729">
    <property type="entry name" value="Acyl/Acetyltrans_Enzymes"/>
</dbReference>
<dbReference type="Proteomes" id="UP001209276">
    <property type="component" value="Unassembled WGS sequence"/>
</dbReference>
<dbReference type="InterPro" id="IPR041496">
    <property type="entry name" value="YitH/HolE_GNAT"/>
</dbReference>
<dbReference type="EMBL" id="CP041405">
    <property type="protein sequence ID" value="QDM45579.1"/>
    <property type="molecule type" value="Genomic_DNA"/>
</dbReference>
<keyword evidence="2" id="KW-0808">Transferase</keyword>
<dbReference type="RefSeq" id="WP_087442805.1">
    <property type="nucleotide sequence ID" value="NZ_CABMNB010000027.1"/>
</dbReference>
<dbReference type="EC" id="2.3.1.-" evidence="2"/>
<evidence type="ECO:0000313" key="3">
    <source>
        <dbReference type="EMBL" id="QDM45579.1"/>
    </source>
</evidence>
<dbReference type="InterPro" id="IPR000182">
    <property type="entry name" value="GNAT_dom"/>
</dbReference>
<evidence type="ECO:0000313" key="2">
    <source>
        <dbReference type="EMBL" id="MCY9610854.1"/>
    </source>
</evidence>
<dbReference type="Gene3D" id="3.40.630.90">
    <property type="match status" value="1"/>
</dbReference>
<dbReference type="PANTHER" id="PTHR47237:SF2">
    <property type="entry name" value="BLL4206 PROTEIN"/>
    <property type="match status" value="1"/>
</dbReference>
<organism evidence="3 4">
    <name type="scientific">Paenibacillus thiaminolyticus</name>
    <name type="common">Bacillus thiaminolyticus</name>
    <dbReference type="NCBI Taxonomy" id="49283"/>
    <lineage>
        <taxon>Bacteria</taxon>
        <taxon>Bacillati</taxon>
        <taxon>Bacillota</taxon>
        <taxon>Bacilli</taxon>
        <taxon>Bacillales</taxon>
        <taxon>Paenibacillaceae</taxon>
        <taxon>Paenibacillus</taxon>
    </lineage>
</organism>
<dbReference type="PANTHER" id="PTHR47237">
    <property type="entry name" value="SLL0310 PROTEIN"/>
    <property type="match status" value="1"/>
</dbReference>
<evidence type="ECO:0000313" key="4">
    <source>
        <dbReference type="Proteomes" id="UP000315377"/>
    </source>
</evidence>
<reference evidence="3 4" key="1">
    <citation type="submission" date="2019-07" db="EMBL/GenBank/DDBJ databases">
        <title>Paenibacillus thiaminolyticus NRRL B-4156.</title>
        <authorList>
            <person name="Hehnly C."/>
            <person name="Zhang L."/>
        </authorList>
    </citation>
    <scope>NUCLEOTIDE SEQUENCE [LARGE SCALE GENOMIC DNA]</scope>
    <source>
        <strain evidence="3 4">NRRL B-4156</strain>
    </source>
</reference>
<dbReference type="PROSITE" id="PS51186">
    <property type="entry name" value="GNAT"/>
    <property type="match status" value="1"/>
</dbReference>
<evidence type="ECO:0000313" key="5">
    <source>
        <dbReference type="Proteomes" id="UP001209276"/>
    </source>
</evidence>
<gene>
    <name evidence="3" type="ORF">FLT43_20445</name>
    <name evidence="2" type="ORF">M5W83_27285</name>
</gene>
<dbReference type="Pfam" id="PF18014">
    <property type="entry name" value="Acetyltransf_18"/>
    <property type="match status" value="1"/>
</dbReference>
<reference evidence="2 5" key="2">
    <citation type="submission" date="2022-05" db="EMBL/GenBank/DDBJ databases">
        <title>Genome Sequencing of Bee-Associated Microbes.</title>
        <authorList>
            <person name="Dunlap C."/>
        </authorList>
    </citation>
    <scope>NUCLEOTIDE SEQUENCE [LARGE SCALE GENOMIC DNA]</scope>
    <source>
        <strain evidence="2 5">NRRL B-14613</strain>
    </source>
</reference>
<dbReference type="InterPro" id="IPR016181">
    <property type="entry name" value="Acyl_CoA_acyltransferase"/>
</dbReference>
<feature type="domain" description="N-acetyltransferase" evidence="1">
    <location>
        <begin position="8"/>
        <end position="142"/>
    </location>
</feature>
<dbReference type="Gene3D" id="3.40.630.30">
    <property type="match status" value="1"/>
</dbReference>
<dbReference type="CDD" id="cd04301">
    <property type="entry name" value="NAT_SF"/>
    <property type="match status" value="1"/>
</dbReference>
<keyword evidence="2" id="KW-0012">Acyltransferase</keyword>
<dbReference type="SUPFAM" id="SSF55729">
    <property type="entry name" value="Acyl-CoA N-acyltransferases (Nat)"/>
    <property type="match status" value="1"/>
</dbReference>
<keyword evidence="5" id="KW-1185">Reference proteome</keyword>
<proteinExistence type="predicted"/>
<dbReference type="EMBL" id="JAMDMM010000064">
    <property type="protein sequence ID" value="MCY9610854.1"/>
    <property type="molecule type" value="Genomic_DNA"/>
</dbReference>
<protein>
    <submittedName>
        <fullName evidence="3">GNAT family N-acetyltransferase</fullName>
        <ecNumber evidence="2">2.3.1.-</ecNumber>
    </submittedName>
</protein>
<dbReference type="Pfam" id="PF13508">
    <property type="entry name" value="Acetyltransf_7"/>
    <property type="match status" value="1"/>
</dbReference>
<dbReference type="GeneID" id="76998332"/>
<dbReference type="AlphaFoldDB" id="A0AAP9J2J7"/>
<dbReference type="GO" id="GO:0016747">
    <property type="term" value="F:acyltransferase activity, transferring groups other than amino-acyl groups"/>
    <property type="evidence" value="ECO:0007669"/>
    <property type="project" value="InterPro"/>
</dbReference>
<sequence length="289" mass="31302">MKMCGTEVRLVELNQRDIPGQIALSDSVGWDYDEPELVTILSAGRVFGHKTEQGSLVSSSAVLPYGEELASIGMVIVHPAYQGRGLGTAAVEACMGTVGEQAAVMLIATKEGEPLYKKLGFDAMTCVHKMVAERYSAELPVHEAGQYEIEPFDGMCLDQVHRLDRCAVGAERHAFLHSRIRQAKQCVVLRDTAKQIAGYGLAVAGPVHLVLGPIIAPNPEAAACLIHHLAAGHDGKLRIDVPDEQRALLPYLRRCGFERATQPPVMFLHGRQMPARNGTLYGIAAQIFG</sequence>